<gene>
    <name evidence="1" type="ORF">COOX1_2012</name>
</gene>
<protein>
    <submittedName>
        <fullName evidence="1">Uncharacterized protein</fullName>
    </submittedName>
</protein>
<sequence length="66" mass="7445">MFIHVPQQKCAHFHTSQDGHWSAAMVKNMEFVPADAEQGLGEPEGRRRVHHRLGITSIITSYCNDA</sequence>
<evidence type="ECO:0000313" key="2">
    <source>
        <dbReference type="Proteomes" id="UP000502196"/>
    </source>
</evidence>
<organism evidence="1 2">
    <name type="scientific">Kyrpidia spormannii</name>
    <dbReference type="NCBI Taxonomy" id="2055160"/>
    <lineage>
        <taxon>Bacteria</taxon>
        <taxon>Bacillati</taxon>
        <taxon>Bacillota</taxon>
        <taxon>Bacilli</taxon>
        <taxon>Bacillales</taxon>
        <taxon>Alicyclobacillaceae</taxon>
        <taxon>Kyrpidia</taxon>
    </lineage>
</organism>
<accession>A0A6F9EAZ3</accession>
<name>A0A6F9EAZ3_9BACL</name>
<reference evidence="1 2" key="1">
    <citation type="submission" date="2020-04" db="EMBL/GenBank/DDBJ databases">
        <authorList>
            <person name="Hogendoorn C."/>
        </authorList>
    </citation>
    <scope>NUCLEOTIDE SEQUENCE [LARGE SCALE GENOMIC DNA]</scope>
    <source>
        <strain evidence="1">COOX1</strain>
    </source>
</reference>
<dbReference type="Proteomes" id="UP000502196">
    <property type="component" value="Chromosome"/>
</dbReference>
<evidence type="ECO:0000313" key="1">
    <source>
        <dbReference type="EMBL" id="CAB3393644.1"/>
    </source>
</evidence>
<dbReference type="EMBL" id="LR792683">
    <property type="protein sequence ID" value="CAB3393644.1"/>
    <property type="molecule type" value="Genomic_DNA"/>
</dbReference>
<dbReference type="AlphaFoldDB" id="A0A6F9EAZ3"/>
<proteinExistence type="predicted"/>